<dbReference type="InterPro" id="IPR003688">
    <property type="entry name" value="TraG/VirD4"/>
</dbReference>
<evidence type="ECO:0000256" key="3">
    <source>
        <dbReference type="ARBA" id="ARBA00022475"/>
    </source>
</evidence>
<organism evidence="7 8">
    <name type="scientific">Roseibium aggregatum (strain ATCC 25650 / DSM 13394 / JCM 20685 / NBRC 16684 / NCIMB 2208 / IAM 12614 / B1)</name>
    <name type="common">Stappia aggregata</name>
    <dbReference type="NCBI Taxonomy" id="384765"/>
    <lineage>
        <taxon>Bacteria</taxon>
        <taxon>Pseudomonadati</taxon>
        <taxon>Pseudomonadota</taxon>
        <taxon>Alphaproteobacteria</taxon>
        <taxon>Hyphomicrobiales</taxon>
        <taxon>Stappiaceae</taxon>
        <taxon>Roseibium</taxon>
    </lineage>
</organism>
<evidence type="ECO:0000256" key="5">
    <source>
        <dbReference type="ARBA" id="ARBA00022989"/>
    </source>
</evidence>
<reference evidence="7 8" key="1">
    <citation type="submission" date="2006-05" db="EMBL/GenBank/DDBJ databases">
        <authorList>
            <person name="King G."/>
            <person name="Ferriera S."/>
            <person name="Johnson J."/>
            <person name="Kravitz S."/>
            <person name="Beeson K."/>
            <person name="Sutton G."/>
            <person name="Rogers Y.-H."/>
            <person name="Friedman R."/>
            <person name="Frazier M."/>
            <person name="Venter J.C."/>
        </authorList>
    </citation>
    <scope>NUCLEOTIDE SEQUENCE [LARGE SCALE GENOMIC DNA]</scope>
    <source>
        <strain evidence="8">ATCC 25650 / DSM 13394 / JCM 20685 / NBRC 16684 / NCIMB 2208 / IAM 12614 / B1</strain>
    </source>
</reference>
<comment type="similarity">
    <text evidence="2">Belongs to the VirD4/TraG family.</text>
</comment>
<gene>
    <name evidence="7" type="ORF">SIAM614_31631</name>
</gene>
<evidence type="ECO:0000256" key="6">
    <source>
        <dbReference type="ARBA" id="ARBA00023136"/>
    </source>
</evidence>
<keyword evidence="3" id="KW-1003">Cell membrane</keyword>
<evidence type="ECO:0000313" key="7">
    <source>
        <dbReference type="EMBL" id="EAV40100.1"/>
    </source>
</evidence>
<dbReference type="Gene3D" id="3.40.50.300">
    <property type="entry name" value="P-loop containing nucleotide triphosphate hydrolases"/>
    <property type="match status" value="1"/>
</dbReference>
<protein>
    <recommendedName>
        <fullName evidence="9">Type IV secretion system protein VirD4</fullName>
    </recommendedName>
</protein>
<comment type="subcellular location">
    <subcellularLocation>
        <location evidence="1">Cell membrane</location>
        <topology evidence="1">Multi-pass membrane protein</topology>
    </subcellularLocation>
</comment>
<dbReference type="AlphaFoldDB" id="A0P4D8"/>
<keyword evidence="5" id="KW-1133">Transmembrane helix</keyword>
<evidence type="ECO:0000256" key="4">
    <source>
        <dbReference type="ARBA" id="ARBA00022692"/>
    </source>
</evidence>
<dbReference type="CDD" id="cd01127">
    <property type="entry name" value="TrwB_TraG_TraD_VirD4"/>
    <property type="match status" value="1"/>
</dbReference>
<evidence type="ECO:0008006" key="9">
    <source>
        <dbReference type="Google" id="ProtNLM"/>
    </source>
</evidence>
<evidence type="ECO:0000313" key="8">
    <source>
        <dbReference type="Proteomes" id="UP000004848"/>
    </source>
</evidence>
<dbReference type="eggNOG" id="COG3505">
    <property type="taxonomic scope" value="Bacteria"/>
</dbReference>
<dbReference type="InterPro" id="IPR027417">
    <property type="entry name" value="P-loop_NTPase"/>
</dbReference>
<dbReference type="InterPro" id="IPR051539">
    <property type="entry name" value="T4SS-coupling_protein"/>
</dbReference>
<name>A0P4D8_ROSAI</name>
<keyword evidence="6" id="KW-0472">Membrane</keyword>
<dbReference type="Pfam" id="PF02534">
    <property type="entry name" value="T4SS-DNA_transf"/>
    <property type="match status" value="1"/>
</dbReference>
<keyword evidence="4" id="KW-0812">Transmembrane</keyword>
<dbReference type="PANTHER" id="PTHR37937:SF1">
    <property type="entry name" value="CONJUGATIVE TRANSFER: DNA TRANSPORT"/>
    <property type="match status" value="1"/>
</dbReference>
<sequence length="194" mass="21973">MSLRRDKATLYICISMDELELYTSFFRALIGQTFYALCRGETDRNTPVVTFLLDEMPSLKRLDILESALALGRGYGVRLWMFAQNFGQLKEHYPNAFGFTQNSYVRQYMGIDGELALKICKELSERQGLIDGRRKPLVEPHELTGDAFRDLTLTIAQGHPPARVVKAYGFAEYGDRIESAKAFDCSEGLLKVPS</sequence>
<evidence type="ECO:0000256" key="1">
    <source>
        <dbReference type="ARBA" id="ARBA00004651"/>
    </source>
</evidence>
<dbReference type="Proteomes" id="UP000004848">
    <property type="component" value="Unassembled WGS sequence"/>
</dbReference>
<comment type="caution">
    <text evidence="7">The sequence shown here is derived from an EMBL/GenBank/DDBJ whole genome shotgun (WGS) entry which is preliminary data.</text>
</comment>
<dbReference type="EMBL" id="AAUW01000046">
    <property type="protein sequence ID" value="EAV40100.1"/>
    <property type="molecule type" value="Genomic_DNA"/>
</dbReference>
<dbReference type="GO" id="GO:0005886">
    <property type="term" value="C:plasma membrane"/>
    <property type="evidence" value="ECO:0007669"/>
    <property type="project" value="UniProtKB-SubCell"/>
</dbReference>
<proteinExistence type="inferred from homology"/>
<evidence type="ECO:0000256" key="2">
    <source>
        <dbReference type="ARBA" id="ARBA00008806"/>
    </source>
</evidence>
<dbReference type="SUPFAM" id="SSF52540">
    <property type="entry name" value="P-loop containing nucleoside triphosphate hydrolases"/>
    <property type="match status" value="1"/>
</dbReference>
<accession>A0P4D8</accession>
<dbReference type="PANTHER" id="PTHR37937">
    <property type="entry name" value="CONJUGATIVE TRANSFER: DNA TRANSPORT"/>
    <property type="match status" value="1"/>
</dbReference>